<keyword evidence="3" id="KW-1185">Reference proteome</keyword>
<accession>A0AAN7SZ79</accession>
<dbReference type="EMBL" id="JAVRRJ010000005">
    <property type="protein sequence ID" value="KAK5084601.1"/>
    <property type="molecule type" value="Genomic_DNA"/>
</dbReference>
<dbReference type="Proteomes" id="UP001309876">
    <property type="component" value="Unassembled WGS sequence"/>
</dbReference>
<proteinExistence type="predicted"/>
<sequence>MKLLTDEHQLSESGSPPADWEMGFTTSPLNALRPLYQLDPIDEDTSTNHGGSATGFGRSFLDEARRNRPLGQATGTTAPVNTQPVQAANPWNVTPLAKDRREQVARDNPAAGLGQEPALKGARHEVDNSEEPAAPAIPPFQLSANFEWFQHDTMGRYEDEVRAWEERHRK</sequence>
<organism evidence="2 3">
    <name type="scientific">Lithohypha guttulata</name>
    <dbReference type="NCBI Taxonomy" id="1690604"/>
    <lineage>
        <taxon>Eukaryota</taxon>
        <taxon>Fungi</taxon>
        <taxon>Dikarya</taxon>
        <taxon>Ascomycota</taxon>
        <taxon>Pezizomycotina</taxon>
        <taxon>Eurotiomycetes</taxon>
        <taxon>Chaetothyriomycetidae</taxon>
        <taxon>Chaetothyriales</taxon>
        <taxon>Trichomeriaceae</taxon>
        <taxon>Lithohypha</taxon>
    </lineage>
</organism>
<feature type="compositionally biased region" description="Basic and acidic residues" evidence="1">
    <location>
        <begin position="1"/>
        <end position="10"/>
    </location>
</feature>
<evidence type="ECO:0000313" key="2">
    <source>
        <dbReference type="EMBL" id="KAK5084601.1"/>
    </source>
</evidence>
<reference evidence="2 3" key="1">
    <citation type="submission" date="2023-08" db="EMBL/GenBank/DDBJ databases">
        <title>Black Yeasts Isolated from many extreme environments.</title>
        <authorList>
            <person name="Coleine C."/>
            <person name="Stajich J.E."/>
            <person name="Selbmann L."/>
        </authorList>
    </citation>
    <scope>NUCLEOTIDE SEQUENCE [LARGE SCALE GENOMIC DNA]</scope>
    <source>
        <strain evidence="2 3">CCFEE 5910</strain>
    </source>
</reference>
<feature type="region of interest" description="Disordered" evidence="1">
    <location>
        <begin position="40"/>
        <end position="138"/>
    </location>
</feature>
<comment type="caution">
    <text evidence="2">The sequence shown here is derived from an EMBL/GenBank/DDBJ whole genome shotgun (WGS) entry which is preliminary data.</text>
</comment>
<dbReference type="AlphaFoldDB" id="A0AAN7SZ79"/>
<feature type="compositionally biased region" description="Polar residues" evidence="1">
    <location>
        <begin position="73"/>
        <end position="92"/>
    </location>
</feature>
<evidence type="ECO:0000313" key="3">
    <source>
        <dbReference type="Proteomes" id="UP001309876"/>
    </source>
</evidence>
<gene>
    <name evidence="2" type="ORF">LTR05_005679</name>
</gene>
<name>A0AAN7SZ79_9EURO</name>
<feature type="region of interest" description="Disordered" evidence="1">
    <location>
        <begin position="1"/>
        <end position="25"/>
    </location>
</feature>
<evidence type="ECO:0000256" key="1">
    <source>
        <dbReference type="SAM" id="MobiDB-lite"/>
    </source>
</evidence>
<protein>
    <submittedName>
        <fullName evidence="2">Uncharacterized protein</fullName>
    </submittedName>
</protein>